<name>A0A2K2G3K6_9SPHN</name>
<proteinExistence type="predicted"/>
<evidence type="ECO:0000313" key="1">
    <source>
        <dbReference type="EMBL" id="PNU05601.1"/>
    </source>
</evidence>
<dbReference type="AlphaFoldDB" id="A0A2K2G3K6"/>
<dbReference type="EMBL" id="LYMM01000024">
    <property type="protein sequence ID" value="PNU05601.1"/>
    <property type="molecule type" value="Genomic_DNA"/>
</dbReference>
<evidence type="ECO:0000313" key="2">
    <source>
        <dbReference type="Proteomes" id="UP000236327"/>
    </source>
</evidence>
<keyword evidence="2" id="KW-1185">Reference proteome</keyword>
<reference evidence="1 2" key="1">
    <citation type="submission" date="2016-05" db="EMBL/GenBank/DDBJ databases">
        <title>Complete genome sequence of Novosphingobium guangzhouense SA925(T).</title>
        <authorList>
            <person name="Sha S."/>
        </authorList>
    </citation>
    <scope>NUCLEOTIDE SEQUENCE [LARGE SCALE GENOMIC DNA]</scope>
    <source>
        <strain evidence="1 2">SA925</strain>
    </source>
</reference>
<dbReference type="Proteomes" id="UP000236327">
    <property type="component" value="Unassembled WGS sequence"/>
</dbReference>
<sequence length="63" mass="6852">MIIDMAGTPSIYIGVASSAGEYVQNASLPGVDTHYGANADECRFVRSGVAARIKEQIRRKRRP</sequence>
<accession>A0A2K2G3K6</accession>
<organism evidence="1 2">
    <name type="scientific">Novosphingobium guangzhouense</name>
    <dbReference type="NCBI Taxonomy" id="1850347"/>
    <lineage>
        <taxon>Bacteria</taxon>
        <taxon>Pseudomonadati</taxon>
        <taxon>Pseudomonadota</taxon>
        <taxon>Alphaproteobacteria</taxon>
        <taxon>Sphingomonadales</taxon>
        <taxon>Sphingomonadaceae</taxon>
        <taxon>Novosphingobium</taxon>
    </lineage>
</organism>
<gene>
    <name evidence="1" type="ORF">A8V01_15695</name>
</gene>
<protein>
    <submittedName>
        <fullName evidence="1">Uncharacterized protein</fullName>
    </submittedName>
</protein>
<comment type="caution">
    <text evidence="1">The sequence shown here is derived from an EMBL/GenBank/DDBJ whole genome shotgun (WGS) entry which is preliminary data.</text>
</comment>